<reference evidence="2 3" key="1">
    <citation type="journal article" date="2014" name="Nature">
        <title>Sequential evolution of bacterial morphology by co-option of a developmental regulator.</title>
        <authorList>
            <person name="Jiang C."/>
            <person name="Brown P.J."/>
            <person name="Ducret A."/>
            <person name="Brun Y.V."/>
        </authorList>
    </citation>
    <scope>NUCLEOTIDE SEQUENCE [LARGE SCALE GENOMIC DNA]</scope>
    <source>
        <strain evidence="2 3">DSM 16100</strain>
    </source>
</reference>
<dbReference type="RefSeq" id="WP_018083350.1">
    <property type="nucleotide sequence ID" value="NZ_AQWM01000029.1"/>
</dbReference>
<keyword evidence="3" id="KW-1185">Reference proteome</keyword>
<name>V4R8R5_9CAUL</name>
<proteinExistence type="predicted"/>
<protein>
    <submittedName>
        <fullName evidence="2">Uncharacterized protein</fullName>
    </submittedName>
</protein>
<feature type="chain" id="PRO_5004726557" evidence="1">
    <location>
        <begin position="23"/>
        <end position="425"/>
    </location>
</feature>
<dbReference type="STRING" id="1121022.GCA_000376105_03669"/>
<evidence type="ECO:0000313" key="3">
    <source>
        <dbReference type="Proteomes" id="UP000017837"/>
    </source>
</evidence>
<sequence>MHKNWKILPALLAASLGACANAEVSQGFTSQPQITYAPYPGGEPGRAIPLRPEKSLYTFPADPEAATFATQPDVRTKAAKACGLDRIIYEETGPELIFGTGQTADLVHARALMMWCRAYEPQPQPGSVMRVHFRTSGDLILSVSSQLEKADGKPLGAVSQTPGGYRMISVIYEAARDAVIPMSQKHIGGDDVFDIWCRKAPVNFNYWPSIELREYGQGDNYKLLGDISKRSGGLSSPEECTADANCNIRFTKDFEKSSLPAVWIGSHYSRNDFPRPGVEKGSALLVNSHARWVFDGDLPRLKHFVEYKSVTFGRPCKVRPVPKVIGLSNAEADAFLKGHTGSAFDAAWNEPDADCRLSRFEMGDHGMDGQGGYSIELMPSKYGGVRMRTSQIFLRDGRTYMAAHFYVDRNATAGFTKSCETTIIN</sequence>
<organism evidence="2 3">
    <name type="scientific">Asticcacaulis benevestitus DSM 16100 = ATCC BAA-896</name>
    <dbReference type="NCBI Taxonomy" id="1121022"/>
    <lineage>
        <taxon>Bacteria</taxon>
        <taxon>Pseudomonadati</taxon>
        <taxon>Pseudomonadota</taxon>
        <taxon>Alphaproteobacteria</taxon>
        <taxon>Caulobacterales</taxon>
        <taxon>Caulobacteraceae</taxon>
        <taxon>Asticcacaulis</taxon>
    </lineage>
</organism>
<gene>
    <name evidence="2" type="ORF">ABENE_16885</name>
</gene>
<keyword evidence="1" id="KW-0732">Signal</keyword>
<dbReference type="PROSITE" id="PS51257">
    <property type="entry name" value="PROKAR_LIPOPROTEIN"/>
    <property type="match status" value="1"/>
</dbReference>
<evidence type="ECO:0000313" key="2">
    <source>
        <dbReference type="EMBL" id="ESQ87828.1"/>
    </source>
</evidence>
<dbReference type="PATRIC" id="fig|1121022.4.peg.3435"/>
<evidence type="ECO:0000256" key="1">
    <source>
        <dbReference type="SAM" id="SignalP"/>
    </source>
</evidence>
<dbReference type="Proteomes" id="UP000017837">
    <property type="component" value="Unassembled WGS sequence"/>
</dbReference>
<accession>V4R8R5</accession>
<dbReference type="EMBL" id="AWGB01000041">
    <property type="protein sequence ID" value="ESQ87828.1"/>
    <property type="molecule type" value="Genomic_DNA"/>
</dbReference>
<dbReference type="AlphaFoldDB" id="V4R8R5"/>
<comment type="caution">
    <text evidence="2">The sequence shown here is derived from an EMBL/GenBank/DDBJ whole genome shotgun (WGS) entry which is preliminary data.</text>
</comment>
<feature type="signal peptide" evidence="1">
    <location>
        <begin position="1"/>
        <end position="22"/>
    </location>
</feature>